<evidence type="ECO:0000313" key="2">
    <source>
        <dbReference type="Proteomes" id="UP000007799"/>
    </source>
</evidence>
<gene>
    <name evidence="1" type="ORF">PTSG_11523</name>
</gene>
<dbReference type="Proteomes" id="UP000007799">
    <property type="component" value="Unassembled WGS sequence"/>
</dbReference>
<dbReference type="KEGG" id="sre:PTSG_11523"/>
<reference evidence="1" key="1">
    <citation type="submission" date="2009-08" db="EMBL/GenBank/DDBJ databases">
        <title>Annotation of Salpingoeca rosetta.</title>
        <authorList>
            <consortium name="The Broad Institute Genome Sequencing Platform"/>
            <person name="Russ C."/>
            <person name="Cuomo C."/>
            <person name="Burger G."/>
            <person name="Gray M.W."/>
            <person name="Holland P.W.H."/>
            <person name="King N."/>
            <person name="Lang F.B.F."/>
            <person name="Roger A.J."/>
            <person name="Ruiz-Trillo I."/>
            <person name="Young S.K."/>
            <person name="Zeng Q."/>
            <person name="Gargeya S."/>
            <person name="Alvarado L."/>
            <person name="Berlin A."/>
            <person name="Chapman S.B."/>
            <person name="Chen Z."/>
            <person name="Freedman E."/>
            <person name="Gellesch M."/>
            <person name="Goldberg J."/>
            <person name="Griggs A."/>
            <person name="Gujja S."/>
            <person name="Heilman E."/>
            <person name="Heiman D."/>
            <person name="Howarth C."/>
            <person name="Mehta T."/>
            <person name="Neiman D."/>
            <person name="Pearson M."/>
            <person name="Roberts A."/>
            <person name="Saif S."/>
            <person name="Shea T."/>
            <person name="Shenoy N."/>
            <person name="Sisk P."/>
            <person name="Stolte C."/>
            <person name="Sykes S."/>
            <person name="White J."/>
            <person name="Yandava C."/>
            <person name="Haas B."/>
            <person name="Nusbaum C."/>
            <person name="Birren B."/>
        </authorList>
    </citation>
    <scope>NUCLEOTIDE SEQUENCE [LARGE SCALE GENOMIC DNA]</scope>
    <source>
        <strain evidence="1">ATCC 50818</strain>
    </source>
</reference>
<dbReference type="EMBL" id="GL833107">
    <property type="protein sequence ID" value="EGD74754.1"/>
    <property type="molecule type" value="Genomic_DNA"/>
</dbReference>
<protein>
    <submittedName>
        <fullName evidence="1">Uncharacterized protein</fullName>
    </submittedName>
</protein>
<organism evidence="2">
    <name type="scientific">Salpingoeca rosetta (strain ATCC 50818 / BSB-021)</name>
    <dbReference type="NCBI Taxonomy" id="946362"/>
    <lineage>
        <taxon>Eukaryota</taxon>
        <taxon>Choanoflagellata</taxon>
        <taxon>Craspedida</taxon>
        <taxon>Salpingoecidae</taxon>
        <taxon>Salpingoeca</taxon>
    </lineage>
</organism>
<dbReference type="GeneID" id="16067954"/>
<feature type="non-terminal residue" evidence="1">
    <location>
        <position position="216"/>
    </location>
</feature>
<dbReference type="InParanoid" id="F2UTR9"/>
<proteinExistence type="predicted"/>
<dbReference type="AlphaFoldDB" id="F2UTR9"/>
<keyword evidence="2" id="KW-1185">Reference proteome</keyword>
<evidence type="ECO:0000313" key="1">
    <source>
        <dbReference type="EMBL" id="EGD74754.1"/>
    </source>
</evidence>
<dbReference type="RefSeq" id="XP_004987435.1">
    <property type="nucleotide sequence ID" value="XM_004987378.1"/>
</dbReference>
<name>F2UTR9_SALR5</name>
<sequence length="216" mass="23748">MRSVVPPLRSLKRRAGASRLAHPVTRFSTPNNVIFFVLMNVTSTAAMVNAMEKAQDGACAAHHASYGALSRFGPPFWGTSQSRSFPQAECECVPQNTLLISRLHSLEAHRKSNNKEACSALQHQHLQTTTPLQGIKPSRDKEIMATSISEEDKNTPMWAVSLAFEFTPDAVAWLIDQIKRSPAVHSTFFSKVSNPNKPNKQVDSLAIITVAKLLGK</sequence>
<accession>F2UTR9</accession>